<dbReference type="PANTHER" id="PTHR43385:SF1">
    <property type="entry name" value="RIBOFLAVIN TRANSPORTER RIBJ"/>
    <property type="match status" value="1"/>
</dbReference>
<dbReference type="KEGG" id="aman:B6F84_11625"/>
<keyword evidence="5 6" id="KW-0472">Membrane</keyword>
<reference evidence="8 9" key="1">
    <citation type="submission" date="2017-03" db="EMBL/GenBank/DDBJ databases">
        <title>Sulfur activation and transportation mechanism of thermophilic Archaea Acidianus manzaensis YN-25.</title>
        <authorList>
            <person name="Ma Y."/>
            <person name="Yang Y."/>
            <person name="Xia J."/>
        </authorList>
    </citation>
    <scope>NUCLEOTIDE SEQUENCE [LARGE SCALE GENOMIC DNA]</scope>
    <source>
        <strain evidence="8 9">YN-25</strain>
    </source>
</reference>
<evidence type="ECO:0000256" key="5">
    <source>
        <dbReference type="ARBA" id="ARBA00023136"/>
    </source>
</evidence>
<feature type="transmembrane region" description="Helical" evidence="6">
    <location>
        <begin position="126"/>
        <end position="148"/>
    </location>
</feature>
<feature type="transmembrane region" description="Helical" evidence="6">
    <location>
        <begin position="285"/>
        <end position="306"/>
    </location>
</feature>
<evidence type="ECO:0000256" key="6">
    <source>
        <dbReference type="SAM" id="Phobius"/>
    </source>
</evidence>
<sequence length="371" mass="39741">MNRSKFIAIGLLVMGFNSLYQYSWNALEPLLKSGLDVSIVQISLGFTLFSIFSSAFQPIGGHFADKHGPRGIGIISGILSAIGFLGTYFSPSLIFFLISWSIGSIGEGILYGISANLAMKWFRDKMALATGIVSMGFGLGSAIANPFISQAQNFRTVTLIIGLTEIILLPALMSFAEYPKNLAGQPPKQAILTLKFWLIYLSFVGAVVPLTMMSSELPIIAKTLPYQEVVILISIFPLLSGGLRPIFGKIADTLGITKTVVILNSLLTIGSALLLLGLIPESTILIGFAGGSMITLYFNVAGEIFGIRFSTVNSGILYTGKALGGILGSVVFAFLFVINTQISYIYSTICGLIGVTAMLTVILMTKQSRKI</sequence>
<feature type="transmembrane region" description="Helical" evidence="6">
    <location>
        <begin position="259"/>
        <end position="279"/>
    </location>
</feature>
<dbReference type="Proteomes" id="UP000193404">
    <property type="component" value="Chromosome"/>
</dbReference>
<evidence type="ECO:0000259" key="7">
    <source>
        <dbReference type="PROSITE" id="PS50850"/>
    </source>
</evidence>
<dbReference type="Gene3D" id="1.20.1250.20">
    <property type="entry name" value="MFS general substrate transporter like domains"/>
    <property type="match status" value="2"/>
</dbReference>
<feature type="transmembrane region" description="Helical" evidence="6">
    <location>
        <begin position="197"/>
        <end position="217"/>
    </location>
</feature>
<accession>A0A1W6K236</accession>
<keyword evidence="4 6" id="KW-1133">Transmembrane helix</keyword>
<dbReference type="RefSeq" id="WP_148692395.1">
    <property type="nucleotide sequence ID" value="NZ_CP020477.1"/>
</dbReference>
<feature type="transmembrane region" description="Helical" evidence="6">
    <location>
        <begin position="344"/>
        <end position="365"/>
    </location>
</feature>
<feature type="transmembrane region" description="Helical" evidence="6">
    <location>
        <begin position="318"/>
        <end position="338"/>
    </location>
</feature>
<keyword evidence="2" id="KW-0813">Transport</keyword>
<dbReference type="GO" id="GO:0022857">
    <property type="term" value="F:transmembrane transporter activity"/>
    <property type="evidence" value="ECO:0007669"/>
    <property type="project" value="InterPro"/>
</dbReference>
<dbReference type="EMBL" id="CP020477">
    <property type="protein sequence ID" value="ARM76603.1"/>
    <property type="molecule type" value="Genomic_DNA"/>
</dbReference>
<feature type="transmembrane region" description="Helical" evidence="6">
    <location>
        <begin position="37"/>
        <end position="59"/>
    </location>
</feature>
<evidence type="ECO:0000256" key="3">
    <source>
        <dbReference type="ARBA" id="ARBA00022692"/>
    </source>
</evidence>
<dbReference type="PANTHER" id="PTHR43385">
    <property type="entry name" value="RIBOFLAVIN TRANSPORTER RIBJ"/>
    <property type="match status" value="1"/>
</dbReference>
<dbReference type="Pfam" id="PF07690">
    <property type="entry name" value="MFS_1"/>
    <property type="match status" value="1"/>
</dbReference>
<evidence type="ECO:0000256" key="1">
    <source>
        <dbReference type="ARBA" id="ARBA00004141"/>
    </source>
</evidence>
<feature type="domain" description="Major facilitator superfamily (MFS) profile" evidence="7">
    <location>
        <begin position="3"/>
        <end position="369"/>
    </location>
</feature>
<dbReference type="InterPro" id="IPR036259">
    <property type="entry name" value="MFS_trans_sf"/>
</dbReference>
<comment type="subcellular location">
    <subcellularLocation>
        <location evidence="1">Membrane</location>
        <topology evidence="1">Multi-pass membrane protein</topology>
    </subcellularLocation>
</comment>
<feature type="transmembrane region" description="Helical" evidence="6">
    <location>
        <begin position="95"/>
        <end position="114"/>
    </location>
</feature>
<dbReference type="GO" id="GO:0016020">
    <property type="term" value="C:membrane"/>
    <property type="evidence" value="ECO:0007669"/>
    <property type="project" value="UniProtKB-SubCell"/>
</dbReference>
<dbReference type="STRING" id="282676.B6F84_11625"/>
<proteinExistence type="predicted"/>
<dbReference type="AlphaFoldDB" id="A0A1W6K236"/>
<feature type="transmembrane region" description="Helical" evidence="6">
    <location>
        <begin position="71"/>
        <end position="89"/>
    </location>
</feature>
<dbReference type="SUPFAM" id="SSF103473">
    <property type="entry name" value="MFS general substrate transporter"/>
    <property type="match status" value="1"/>
</dbReference>
<organism evidence="8 9">
    <name type="scientific">Acidianus manzaensis</name>
    <dbReference type="NCBI Taxonomy" id="282676"/>
    <lineage>
        <taxon>Archaea</taxon>
        <taxon>Thermoproteota</taxon>
        <taxon>Thermoprotei</taxon>
        <taxon>Sulfolobales</taxon>
        <taxon>Sulfolobaceae</taxon>
        <taxon>Acidianus</taxon>
    </lineage>
</organism>
<keyword evidence="3 6" id="KW-0812">Transmembrane</keyword>
<feature type="transmembrane region" description="Helical" evidence="6">
    <location>
        <begin position="229"/>
        <end position="247"/>
    </location>
</feature>
<dbReference type="PROSITE" id="PS50850">
    <property type="entry name" value="MFS"/>
    <property type="match status" value="1"/>
</dbReference>
<protein>
    <submittedName>
        <fullName evidence="8">Oxalate/formate antiport family MFS transporter</fullName>
    </submittedName>
</protein>
<name>A0A1W6K236_9CREN</name>
<feature type="transmembrane region" description="Helical" evidence="6">
    <location>
        <begin position="154"/>
        <end position="176"/>
    </location>
</feature>
<gene>
    <name evidence="8" type="ORF">B6F84_11625</name>
</gene>
<dbReference type="GeneID" id="41591584"/>
<dbReference type="OrthoDB" id="359492at2157"/>
<evidence type="ECO:0000256" key="4">
    <source>
        <dbReference type="ARBA" id="ARBA00022989"/>
    </source>
</evidence>
<dbReference type="InterPro" id="IPR020846">
    <property type="entry name" value="MFS_dom"/>
</dbReference>
<dbReference type="InterPro" id="IPR052983">
    <property type="entry name" value="MFS_Riboflavin_Transporter"/>
</dbReference>
<dbReference type="InterPro" id="IPR011701">
    <property type="entry name" value="MFS"/>
</dbReference>
<evidence type="ECO:0000313" key="8">
    <source>
        <dbReference type="EMBL" id="ARM76603.1"/>
    </source>
</evidence>
<evidence type="ECO:0000256" key="2">
    <source>
        <dbReference type="ARBA" id="ARBA00022448"/>
    </source>
</evidence>
<evidence type="ECO:0000313" key="9">
    <source>
        <dbReference type="Proteomes" id="UP000193404"/>
    </source>
</evidence>
<keyword evidence="9" id="KW-1185">Reference proteome</keyword>